<dbReference type="GO" id="GO:0004176">
    <property type="term" value="F:ATP-dependent peptidase activity"/>
    <property type="evidence" value="ECO:0007669"/>
    <property type="project" value="InterPro"/>
</dbReference>
<feature type="domain" description="AAA+ ATPase" evidence="15">
    <location>
        <begin position="335"/>
        <end position="471"/>
    </location>
</feature>
<feature type="transmembrane region" description="Helical" evidence="14">
    <location>
        <begin position="258"/>
        <end position="277"/>
    </location>
</feature>
<evidence type="ECO:0000256" key="2">
    <source>
        <dbReference type="ARBA" id="ARBA00004370"/>
    </source>
</evidence>
<dbReference type="InterPro" id="IPR041569">
    <property type="entry name" value="AAA_lid_3"/>
</dbReference>
<reference evidence="16 17" key="1">
    <citation type="journal article" date="2017" name="Mol. Ecol.">
        <title>Comparative and population genomic landscape of Phellinus noxius: A hypervariable fungus causing root rot in trees.</title>
        <authorList>
            <person name="Chung C.L."/>
            <person name="Lee T.J."/>
            <person name="Akiba M."/>
            <person name="Lee H.H."/>
            <person name="Kuo T.H."/>
            <person name="Liu D."/>
            <person name="Ke H.M."/>
            <person name="Yokoi T."/>
            <person name="Roa M.B."/>
            <person name="Lu M.J."/>
            <person name="Chang Y.Y."/>
            <person name="Ann P.J."/>
            <person name="Tsai J.N."/>
            <person name="Chen C.Y."/>
            <person name="Tzean S.S."/>
            <person name="Ota Y."/>
            <person name="Hattori T."/>
            <person name="Sahashi N."/>
            <person name="Liou R.F."/>
            <person name="Kikuchi T."/>
            <person name="Tsai I.J."/>
        </authorList>
    </citation>
    <scope>NUCLEOTIDE SEQUENCE [LARGE SCALE GENOMIC DNA]</scope>
    <source>
        <strain evidence="16 17">FFPRI411160</strain>
    </source>
</reference>
<dbReference type="InterPro" id="IPR037219">
    <property type="entry name" value="Peptidase_M41-like"/>
</dbReference>
<evidence type="ECO:0000313" key="17">
    <source>
        <dbReference type="Proteomes" id="UP000217199"/>
    </source>
</evidence>
<comment type="cofactor">
    <cofactor evidence="1">
        <name>Zn(2+)</name>
        <dbReference type="ChEBI" id="CHEBI:29105"/>
    </cofactor>
</comment>
<proteinExistence type="inferred from homology"/>
<dbReference type="InterPro" id="IPR000642">
    <property type="entry name" value="Peptidase_M41"/>
</dbReference>
<dbReference type="InterPro" id="IPR003593">
    <property type="entry name" value="AAA+_ATPase"/>
</dbReference>
<dbReference type="FunFam" id="3.40.50.300:FF:000175">
    <property type="entry name" value="ATP-dependent zinc metalloprotease FTSH 4"/>
    <property type="match status" value="1"/>
</dbReference>
<dbReference type="InterPro" id="IPR005936">
    <property type="entry name" value="FtsH"/>
</dbReference>
<accession>A0A286UXS0</accession>
<dbReference type="Gene3D" id="1.20.58.760">
    <property type="entry name" value="Peptidase M41"/>
    <property type="match status" value="1"/>
</dbReference>
<comment type="similarity">
    <text evidence="3">In the C-terminal section; belongs to the peptidase M41 family.</text>
</comment>
<evidence type="ECO:0000256" key="12">
    <source>
        <dbReference type="ARBA" id="ARBA00023136"/>
    </source>
</evidence>
<dbReference type="GO" id="GO:0007005">
    <property type="term" value="P:mitochondrion organization"/>
    <property type="evidence" value="ECO:0007669"/>
    <property type="project" value="TreeGrafter"/>
</dbReference>
<dbReference type="GO" id="GO:0004222">
    <property type="term" value="F:metalloendopeptidase activity"/>
    <property type="evidence" value="ECO:0007669"/>
    <property type="project" value="InterPro"/>
</dbReference>
<dbReference type="Pfam" id="PF00004">
    <property type="entry name" value="AAA"/>
    <property type="match status" value="1"/>
</dbReference>
<name>A0A286UXS0_9AGAM</name>
<dbReference type="EMBL" id="NBII01000001">
    <property type="protein sequence ID" value="PAV24351.1"/>
    <property type="molecule type" value="Genomic_DNA"/>
</dbReference>
<dbReference type="GO" id="GO:0005524">
    <property type="term" value="F:ATP binding"/>
    <property type="evidence" value="ECO:0007669"/>
    <property type="project" value="UniProtKB-KW"/>
</dbReference>
<gene>
    <name evidence="16" type="ORF">PNOK_0141900</name>
</gene>
<evidence type="ECO:0000256" key="8">
    <source>
        <dbReference type="ARBA" id="ARBA00022801"/>
    </source>
</evidence>
<dbReference type="AlphaFoldDB" id="A0A286UXS0"/>
<dbReference type="Gene3D" id="3.40.50.300">
    <property type="entry name" value="P-loop containing nucleotide triphosphate hydrolases"/>
    <property type="match status" value="1"/>
</dbReference>
<evidence type="ECO:0000256" key="10">
    <source>
        <dbReference type="ARBA" id="ARBA00022840"/>
    </source>
</evidence>
<dbReference type="FunFam" id="1.10.8.60:FF:000001">
    <property type="entry name" value="ATP-dependent zinc metalloprotease FtsH"/>
    <property type="match status" value="1"/>
</dbReference>
<evidence type="ECO:0000313" key="16">
    <source>
        <dbReference type="EMBL" id="PAV24351.1"/>
    </source>
</evidence>
<dbReference type="Proteomes" id="UP000217199">
    <property type="component" value="Unassembled WGS sequence"/>
</dbReference>
<evidence type="ECO:0000256" key="4">
    <source>
        <dbReference type="ARBA" id="ARBA00010550"/>
    </source>
</evidence>
<feature type="region of interest" description="Disordered" evidence="13">
    <location>
        <begin position="745"/>
        <end position="809"/>
    </location>
</feature>
<dbReference type="STRING" id="2282107.A0A286UXS0"/>
<dbReference type="InterPro" id="IPR003960">
    <property type="entry name" value="ATPase_AAA_CS"/>
</dbReference>
<comment type="caution">
    <text evidence="16">The sequence shown here is derived from an EMBL/GenBank/DDBJ whole genome shotgun (WGS) entry which is preliminary data.</text>
</comment>
<keyword evidence="17" id="KW-1185">Reference proteome</keyword>
<dbReference type="FunFam" id="1.20.58.760:FF:000001">
    <property type="entry name" value="ATP-dependent zinc metalloprotease FtsH"/>
    <property type="match status" value="1"/>
</dbReference>
<dbReference type="InParanoid" id="A0A286UXS0"/>
<dbReference type="SMART" id="SM00382">
    <property type="entry name" value="AAA"/>
    <property type="match status" value="1"/>
</dbReference>
<sequence length="809" mass="87907">MGIGLRLVNPTPLLQLRVVCQRTSSSRTFTRLALSTLSTTPRLSTSHLLHSRILTALSQSKLTSIRYASTSNVDGSIHSIREITQAEAEADADPNNVDAQVRLFHLLSETGRVAGCNVLMSRWERMCEFSPSSPLLHSDQAFMYYTMALKQTGNSSSIVSAVARREQLLRAHPLPVDSVPQEGNATNTPNNHPLSRSQQIVQRVFEMGLASSQKSGLGLESKLRGATVLGGKGTAPENPIYITIAEGKGETAKKIAKSIAWFGFSAFCLLIIFSLFLENTNLLKTGPRAAEFEPMKGKVVKFSDIHGVDEAKEELKDVVDFLKNPAAFSALGGKLPKGILLTGSPGTGKTMLARAVAGEAGVPFLFASGSEFEEVYVGVGAKRVRDLFATARKKQPAIIFIDELDAIGGKRSNREHQHLKQTLNQLLVEMDGFMQSEGVIVIAATNYPQSLDQALVRPGRFDRIVAVPLPDVRGRVQILNHFMKDVVTASGVDPMILARGTPGFSGADLQNMVNQAAIQASKEGAKEVNLKHFEWAKDRIIMGAERKTHYIEPKDKKCTAYHEGGHALVALYTEGAMPLHKVTCVTRGHALGLTQFLPAGDRVSVSKKEYQASIDVSMGGRVAEELIYGKENVSSGASSDIRNATSTASSMVRQYGFSDVIGPVYHQENDNTISPGKRELIESEIQRMIVEGEIRARSLLKEKEVELHRLAEALVEYETLDLEEVKKVINGEPIRPVTEKLKEAIEKSESKTETETDDSTSIIPPKLDAPSASSTLKPNSSELSKSNGTIESRSSVASGPSDSPIPINS</sequence>
<dbReference type="PANTHER" id="PTHR23076">
    <property type="entry name" value="METALLOPROTEASE M41 FTSH"/>
    <property type="match status" value="1"/>
</dbReference>
<dbReference type="GO" id="GO:0016887">
    <property type="term" value="F:ATP hydrolysis activity"/>
    <property type="evidence" value="ECO:0007669"/>
    <property type="project" value="InterPro"/>
</dbReference>
<keyword evidence="14" id="KW-0812">Transmembrane</keyword>
<dbReference type="Gene3D" id="1.10.8.60">
    <property type="match status" value="1"/>
</dbReference>
<evidence type="ECO:0000256" key="6">
    <source>
        <dbReference type="ARBA" id="ARBA00022723"/>
    </source>
</evidence>
<feature type="compositionally biased region" description="Basic and acidic residues" evidence="13">
    <location>
        <begin position="745"/>
        <end position="754"/>
    </location>
</feature>
<keyword evidence="10" id="KW-0067">ATP-binding</keyword>
<dbReference type="GO" id="GO:0006515">
    <property type="term" value="P:protein quality control for misfolded or incompletely synthesized proteins"/>
    <property type="evidence" value="ECO:0007669"/>
    <property type="project" value="TreeGrafter"/>
</dbReference>
<evidence type="ECO:0000256" key="3">
    <source>
        <dbReference type="ARBA" id="ARBA00010044"/>
    </source>
</evidence>
<comment type="subcellular location">
    <subcellularLocation>
        <location evidence="2">Membrane</location>
    </subcellularLocation>
</comment>
<keyword evidence="5" id="KW-0645">Protease</keyword>
<keyword evidence="12 14" id="KW-0472">Membrane</keyword>
<evidence type="ECO:0000256" key="9">
    <source>
        <dbReference type="ARBA" id="ARBA00022833"/>
    </source>
</evidence>
<keyword evidence="6" id="KW-0479">Metal-binding</keyword>
<evidence type="ECO:0000256" key="14">
    <source>
        <dbReference type="SAM" id="Phobius"/>
    </source>
</evidence>
<keyword evidence="11" id="KW-0482">Metalloprotease</keyword>
<dbReference type="OrthoDB" id="1413014at2759"/>
<dbReference type="SUPFAM" id="SSF140990">
    <property type="entry name" value="FtsH protease domain-like"/>
    <property type="match status" value="1"/>
</dbReference>
<dbReference type="GO" id="GO:0005743">
    <property type="term" value="C:mitochondrial inner membrane"/>
    <property type="evidence" value="ECO:0007669"/>
    <property type="project" value="TreeGrafter"/>
</dbReference>
<dbReference type="SUPFAM" id="SSF52540">
    <property type="entry name" value="P-loop containing nucleoside triphosphate hydrolases"/>
    <property type="match status" value="1"/>
</dbReference>
<dbReference type="Pfam" id="PF17862">
    <property type="entry name" value="AAA_lid_3"/>
    <property type="match status" value="1"/>
</dbReference>
<comment type="similarity">
    <text evidence="4">In the N-terminal section; belongs to the AAA ATPase family.</text>
</comment>
<evidence type="ECO:0000256" key="13">
    <source>
        <dbReference type="SAM" id="MobiDB-lite"/>
    </source>
</evidence>
<keyword evidence="7" id="KW-0547">Nucleotide-binding</keyword>
<dbReference type="HAMAP" id="MF_01458">
    <property type="entry name" value="FtsH"/>
    <property type="match status" value="1"/>
</dbReference>
<evidence type="ECO:0000256" key="5">
    <source>
        <dbReference type="ARBA" id="ARBA00022670"/>
    </source>
</evidence>
<feature type="compositionally biased region" description="Polar residues" evidence="13">
    <location>
        <begin position="771"/>
        <end position="809"/>
    </location>
</feature>
<dbReference type="Pfam" id="PF01434">
    <property type="entry name" value="Peptidase_M41"/>
    <property type="match status" value="1"/>
</dbReference>
<evidence type="ECO:0000259" key="15">
    <source>
        <dbReference type="SMART" id="SM00382"/>
    </source>
</evidence>
<dbReference type="InterPro" id="IPR003959">
    <property type="entry name" value="ATPase_AAA_core"/>
</dbReference>
<keyword evidence="9" id="KW-0862">Zinc</keyword>
<evidence type="ECO:0000256" key="11">
    <source>
        <dbReference type="ARBA" id="ARBA00023049"/>
    </source>
</evidence>
<dbReference type="CDD" id="cd19501">
    <property type="entry name" value="RecA-like_FtsH"/>
    <property type="match status" value="1"/>
</dbReference>
<evidence type="ECO:0000256" key="1">
    <source>
        <dbReference type="ARBA" id="ARBA00001947"/>
    </source>
</evidence>
<keyword evidence="8" id="KW-0378">Hydrolase</keyword>
<dbReference type="PROSITE" id="PS00674">
    <property type="entry name" value="AAA"/>
    <property type="match status" value="1"/>
</dbReference>
<protein>
    <submittedName>
        <fullName evidence="16">ATP-dependent metallopeptidase Hfl</fullName>
    </submittedName>
</protein>
<evidence type="ECO:0000256" key="7">
    <source>
        <dbReference type="ARBA" id="ARBA00022741"/>
    </source>
</evidence>
<keyword evidence="14" id="KW-1133">Transmembrane helix</keyword>
<organism evidence="16 17">
    <name type="scientific">Pyrrhoderma noxium</name>
    <dbReference type="NCBI Taxonomy" id="2282107"/>
    <lineage>
        <taxon>Eukaryota</taxon>
        <taxon>Fungi</taxon>
        <taxon>Dikarya</taxon>
        <taxon>Basidiomycota</taxon>
        <taxon>Agaricomycotina</taxon>
        <taxon>Agaricomycetes</taxon>
        <taxon>Hymenochaetales</taxon>
        <taxon>Hymenochaetaceae</taxon>
        <taxon>Pyrrhoderma</taxon>
    </lineage>
</organism>
<dbReference type="GO" id="GO:0046872">
    <property type="term" value="F:metal ion binding"/>
    <property type="evidence" value="ECO:0007669"/>
    <property type="project" value="UniProtKB-KW"/>
</dbReference>
<dbReference type="FunCoup" id="A0A286UXS0">
    <property type="interactions" value="554"/>
</dbReference>
<dbReference type="PANTHER" id="PTHR23076:SF97">
    <property type="entry name" value="ATP-DEPENDENT ZINC METALLOPROTEASE YME1L1"/>
    <property type="match status" value="1"/>
</dbReference>
<dbReference type="InterPro" id="IPR027417">
    <property type="entry name" value="P-loop_NTPase"/>
</dbReference>